<dbReference type="InterPro" id="IPR003675">
    <property type="entry name" value="Rce1/LyrA-like_dom"/>
</dbReference>
<feature type="compositionally biased region" description="Basic residues" evidence="1">
    <location>
        <begin position="509"/>
        <end position="531"/>
    </location>
</feature>
<dbReference type="Pfam" id="PF07818">
    <property type="entry name" value="HCNGP"/>
    <property type="match status" value="1"/>
</dbReference>
<feature type="compositionally biased region" description="Basic residues" evidence="1">
    <location>
        <begin position="144"/>
        <end position="158"/>
    </location>
</feature>
<sequence>MSKKTTILKAIFTTFLIAFELVIATIISSQLVYGLSNNLSVLDLQDKNTYAKCSNDPTNQNMFQVLFCGMRSEWLSMIVSFLVQLSIALIVIGWLFFRYYPRIANSEYISILPFRKTLVSFLGVDPNPGDDLFKSRFVITKDLKKKKQNSNKNKKKQNKEKEKEKQKAMKEETEKEKEEKRQKRIKARKFFSFVGIALLFVHIADLFVMRFWQNKYSKNIYSLENVVKEGRFDYNRLFELVIFSPLKEEIIFRSLMFLVTFEQVKTVLNHKKAVWLSLLVGNLAFGLVHFFNLISTKMYNSHYVFLQVILGIIVGSVLACRMYVTNFILESILIHQLNNLFSCWVSTDIFKKERVFDTFFVIPKSDEESEPLQPTDVTKLFKPTHPLSRQMCDYVISKDVKRTAFLDQEKLIRLDQIIKRFLQSGKSYNESLRSNKFFNNPCVSEKLIQNLGICEHGTNLGNNFLYPEFWKKQTSYKDLEKQQNEHIKQIEKEKRQLHKESQQLDRKKQNSKHGLSKSQRKRQMKKQKYSKRNCNLKSKGNHNPKAKSQKKY</sequence>
<comment type="caution">
    <text evidence="4">The sequence shown here is derived from an EMBL/GenBank/DDBJ whole genome shotgun (WGS) entry which is preliminary data.</text>
</comment>
<evidence type="ECO:0000256" key="1">
    <source>
        <dbReference type="SAM" id="MobiDB-lite"/>
    </source>
</evidence>
<gene>
    <name evidence="4" type="ORF">M0812_06223</name>
</gene>
<feature type="transmembrane region" description="Helical" evidence="2">
    <location>
        <begin position="273"/>
        <end position="291"/>
    </location>
</feature>
<feature type="transmembrane region" description="Helical" evidence="2">
    <location>
        <begin position="303"/>
        <end position="324"/>
    </location>
</feature>
<feature type="domain" description="CAAX prenyl protease 2/Lysostaphin resistance protein A-like" evidence="3">
    <location>
        <begin position="240"/>
        <end position="341"/>
    </location>
</feature>
<dbReference type="Proteomes" id="UP001146793">
    <property type="component" value="Unassembled WGS sequence"/>
</dbReference>
<dbReference type="Pfam" id="PF02517">
    <property type="entry name" value="Rce1-like"/>
    <property type="match status" value="1"/>
</dbReference>
<feature type="transmembrane region" description="Helical" evidence="2">
    <location>
        <begin position="12"/>
        <end position="33"/>
    </location>
</feature>
<dbReference type="GO" id="GO:0004175">
    <property type="term" value="F:endopeptidase activity"/>
    <property type="evidence" value="ECO:0007669"/>
    <property type="project" value="UniProtKB-ARBA"/>
</dbReference>
<feature type="transmembrane region" description="Helical" evidence="2">
    <location>
        <begin position="74"/>
        <end position="97"/>
    </location>
</feature>
<name>A0AAV8A8A1_9EUKA</name>
<evidence type="ECO:0000256" key="2">
    <source>
        <dbReference type="SAM" id="Phobius"/>
    </source>
</evidence>
<dbReference type="EMBL" id="JANTQA010000012">
    <property type="protein sequence ID" value="KAJ3450058.1"/>
    <property type="molecule type" value="Genomic_DNA"/>
</dbReference>
<evidence type="ECO:0000259" key="3">
    <source>
        <dbReference type="Pfam" id="PF02517"/>
    </source>
</evidence>
<evidence type="ECO:0000313" key="4">
    <source>
        <dbReference type="EMBL" id="KAJ3450058.1"/>
    </source>
</evidence>
<feature type="region of interest" description="Disordered" evidence="1">
    <location>
        <begin position="144"/>
        <end position="178"/>
    </location>
</feature>
<dbReference type="GO" id="GO:0080120">
    <property type="term" value="P:CAAX-box protein maturation"/>
    <property type="evidence" value="ECO:0007669"/>
    <property type="project" value="UniProtKB-ARBA"/>
</dbReference>
<evidence type="ECO:0000313" key="5">
    <source>
        <dbReference type="Proteomes" id="UP001146793"/>
    </source>
</evidence>
<feature type="transmembrane region" description="Helical" evidence="2">
    <location>
        <begin position="190"/>
        <end position="212"/>
    </location>
</feature>
<dbReference type="GO" id="GO:0006355">
    <property type="term" value="P:regulation of DNA-templated transcription"/>
    <property type="evidence" value="ECO:0007669"/>
    <property type="project" value="InterPro"/>
</dbReference>
<organism evidence="4 5">
    <name type="scientific">Anaeramoeba flamelloides</name>
    <dbReference type="NCBI Taxonomy" id="1746091"/>
    <lineage>
        <taxon>Eukaryota</taxon>
        <taxon>Metamonada</taxon>
        <taxon>Anaeramoebidae</taxon>
        <taxon>Anaeramoeba</taxon>
    </lineage>
</organism>
<feature type="compositionally biased region" description="Basic residues" evidence="1">
    <location>
        <begin position="539"/>
        <end position="552"/>
    </location>
</feature>
<dbReference type="InterPro" id="IPR012479">
    <property type="entry name" value="SAP30BP"/>
</dbReference>
<keyword evidence="2" id="KW-0812">Transmembrane</keyword>
<protein>
    <recommendedName>
        <fullName evidence="3">CAAX prenyl protease 2/Lysostaphin resistance protein A-like domain-containing protein</fullName>
    </recommendedName>
</protein>
<proteinExistence type="predicted"/>
<feature type="compositionally biased region" description="Basic and acidic residues" evidence="1">
    <location>
        <begin position="159"/>
        <end position="178"/>
    </location>
</feature>
<keyword evidence="2" id="KW-0472">Membrane</keyword>
<accession>A0AAV8A8A1</accession>
<reference evidence="4" key="1">
    <citation type="submission" date="2022-08" db="EMBL/GenBank/DDBJ databases">
        <title>Novel sulphate-reducing endosymbionts in the free-living metamonad Anaeramoeba.</title>
        <authorList>
            <person name="Jerlstrom-Hultqvist J."/>
            <person name="Cepicka I."/>
            <person name="Gallot-Lavallee L."/>
            <person name="Salas-Leiva D."/>
            <person name="Curtis B.A."/>
            <person name="Zahonova K."/>
            <person name="Pipaliya S."/>
            <person name="Dacks J."/>
            <person name="Roger A.J."/>
        </authorList>
    </citation>
    <scope>NUCLEOTIDE SEQUENCE</scope>
    <source>
        <strain evidence="4">Busselton2</strain>
    </source>
</reference>
<dbReference type="AlphaFoldDB" id="A0AAV8A8A1"/>
<feature type="region of interest" description="Disordered" evidence="1">
    <location>
        <begin position="493"/>
        <end position="552"/>
    </location>
</feature>
<keyword evidence="2" id="KW-1133">Transmembrane helix</keyword>
<feature type="compositionally biased region" description="Basic and acidic residues" evidence="1">
    <location>
        <begin position="493"/>
        <end position="508"/>
    </location>
</feature>